<name>A0A7Z8Y7B1_9ACTO</name>
<protein>
    <submittedName>
        <fullName evidence="1">Uncharacterized protein</fullName>
    </submittedName>
</protein>
<dbReference type="EMBL" id="UYIO01000001">
    <property type="protein sequence ID" value="VDG76147.1"/>
    <property type="molecule type" value="Genomic_DNA"/>
</dbReference>
<proteinExistence type="predicted"/>
<dbReference type="AlphaFoldDB" id="A0A7Z8Y7B1"/>
<evidence type="ECO:0000313" key="1">
    <source>
        <dbReference type="EMBL" id="VDG75283.1"/>
    </source>
</evidence>
<reference evidence="1 3" key="1">
    <citation type="submission" date="2018-11" db="EMBL/GenBank/DDBJ databases">
        <authorList>
            <consortium name="Pathogen Informatics"/>
        </authorList>
    </citation>
    <scope>NUCLEOTIDE SEQUENCE [LARGE SCALE GENOMIC DNA]</scope>
    <source>
        <strain evidence="1 3">NCTC10327</strain>
    </source>
</reference>
<evidence type="ECO:0000313" key="3">
    <source>
        <dbReference type="Proteomes" id="UP000269974"/>
    </source>
</evidence>
<organism evidence="1 3">
    <name type="scientific">Actinobaculum suis</name>
    <dbReference type="NCBI Taxonomy" id="1657"/>
    <lineage>
        <taxon>Bacteria</taxon>
        <taxon>Bacillati</taxon>
        <taxon>Actinomycetota</taxon>
        <taxon>Actinomycetes</taxon>
        <taxon>Actinomycetales</taxon>
        <taxon>Actinomycetaceae</taxon>
        <taxon>Actinobaculum</taxon>
    </lineage>
</organism>
<dbReference type="RefSeq" id="WP_185933501.1">
    <property type="nucleotide sequence ID" value="NZ_UYIO01000001.1"/>
</dbReference>
<dbReference type="EMBL" id="UYIO01000001">
    <property type="protein sequence ID" value="VDG75283.1"/>
    <property type="molecule type" value="Genomic_DNA"/>
</dbReference>
<dbReference type="Proteomes" id="UP000269974">
    <property type="component" value="Unassembled WGS sequence"/>
</dbReference>
<accession>A0A7Z8Y7B1</accession>
<gene>
    <name evidence="1" type="ORF">NCTC10327_00011</name>
    <name evidence="2" type="ORF">NCTC10327_00817</name>
</gene>
<comment type="caution">
    <text evidence="1">The sequence shown here is derived from an EMBL/GenBank/DDBJ whole genome shotgun (WGS) entry which is preliminary data.</text>
</comment>
<evidence type="ECO:0000313" key="2">
    <source>
        <dbReference type="EMBL" id="VDG76147.1"/>
    </source>
</evidence>
<sequence>MELATRNLTENDLLDTDYWMENFLPRLTPVVIGKGRAARLEFINTLIHGGECDLDYLREITAPYTKLFPDVDPAALIYIEDLGGAEEQLLSKLFGKKVRLYSDRVHGNVITEVTEEMDAENREKVFRHEMQVDPRKAITQPYTAAYQALTLADDIRYVVFEVFTDDLPHPHFEIPEYLKDGYNYLNENFYRCVDAYRESEENGDQVAEELRAEAYERAFSFDRLDWYGPSGWGSKDPEGVEYEVGTVSDICGWSLGRNTNWRYYEEPVWD</sequence>